<dbReference type="Pfam" id="PF04679">
    <property type="entry name" value="DNA_ligase_A_C"/>
    <property type="match status" value="1"/>
</dbReference>
<dbReference type="NCBIfam" id="TIGR02779">
    <property type="entry name" value="NHEJ_ligase_lig"/>
    <property type="match status" value="1"/>
</dbReference>
<comment type="catalytic activity">
    <reaction evidence="20">
        <text>ATP + (deoxyribonucleotide)n-3'-hydroxyl + 5'-phospho-(deoxyribonucleotide)m = (deoxyribonucleotide)n+m + AMP + diphosphate.</text>
        <dbReference type="EC" id="6.5.1.1"/>
    </reaction>
</comment>
<dbReference type="InterPro" id="IPR033651">
    <property type="entry name" value="PaeLigD_Pol-like"/>
</dbReference>
<dbReference type="InterPro" id="IPR012340">
    <property type="entry name" value="NA-bd_OB-fold"/>
</dbReference>
<keyword evidence="11" id="KW-0269">Exonuclease</keyword>
<dbReference type="NCBIfam" id="NF004628">
    <property type="entry name" value="PRK05972.1"/>
    <property type="match status" value="1"/>
</dbReference>
<evidence type="ECO:0000256" key="1">
    <source>
        <dbReference type="ARBA" id="ARBA00001936"/>
    </source>
</evidence>
<evidence type="ECO:0000256" key="16">
    <source>
        <dbReference type="ARBA" id="ARBA00023204"/>
    </source>
</evidence>
<dbReference type="GO" id="GO:0046872">
    <property type="term" value="F:metal ion binding"/>
    <property type="evidence" value="ECO:0007669"/>
    <property type="project" value="UniProtKB-KW"/>
</dbReference>
<dbReference type="Proteomes" id="UP000254554">
    <property type="component" value="Unassembled WGS sequence"/>
</dbReference>
<dbReference type="InterPro" id="IPR014144">
    <property type="entry name" value="LigD_PE_domain"/>
</dbReference>
<accession>A0A377IU66</accession>
<dbReference type="InterPro" id="IPR012310">
    <property type="entry name" value="DNA_ligase_ATP-dep_cent"/>
</dbReference>
<keyword evidence="13" id="KW-0239">DNA-directed DNA polymerase</keyword>
<dbReference type="NCBIfam" id="TIGR02777">
    <property type="entry name" value="LigD_PE_dom"/>
    <property type="match status" value="1"/>
</dbReference>
<evidence type="ECO:0000256" key="15">
    <source>
        <dbReference type="ARBA" id="ARBA00023172"/>
    </source>
</evidence>
<dbReference type="Gene3D" id="3.30.470.30">
    <property type="entry name" value="DNA ligase/mRNA capping enzyme"/>
    <property type="match status" value="1"/>
</dbReference>
<dbReference type="InterPro" id="IPR014145">
    <property type="entry name" value="LigD_pol_dom"/>
</dbReference>
<dbReference type="GO" id="GO:0004527">
    <property type="term" value="F:exonuclease activity"/>
    <property type="evidence" value="ECO:0007669"/>
    <property type="project" value="UniProtKB-KW"/>
</dbReference>
<evidence type="ECO:0000256" key="21">
    <source>
        <dbReference type="SAM" id="MobiDB-lite"/>
    </source>
</evidence>
<feature type="compositionally biased region" description="Basic and acidic residues" evidence="21">
    <location>
        <begin position="7"/>
        <end position="20"/>
    </location>
</feature>
<keyword evidence="14" id="KW-0238">DNA-binding</keyword>
<dbReference type="Pfam" id="PF21686">
    <property type="entry name" value="LigD_Prim-Pol"/>
    <property type="match status" value="1"/>
</dbReference>
<keyword evidence="9" id="KW-0227">DNA damage</keyword>
<dbReference type="InterPro" id="IPR012309">
    <property type="entry name" value="DNA_ligase_ATP-dep_C"/>
</dbReference>
<dbReference type="Pfam" id="PF01068">
    <property type="entry name" value="DNA_ligase_A_M"/>
    <property type="match status" value="1"/>
</dbReference>
<evidence type="ECO:0000256" key="2">
    <source>
        <dbReference type="ARBA" id="ARBA00012727"/>
    </source>
</evidence>
<dbReference type="AlphaFoldDB" id="A0A377IU66"/>
<dbReference type="GO" id="GO:0005524">
    <property type="term" value="F:ATP binding"/>
    <property type="evidence" value="ECO:0007669"/>
    <property type="project" value="UniProtKB-KW"/>
</dbReference>
<dbReference type="CDD" id="cd07971">
    <property type="entry name" value="OBF_DNA_ligase_LigD"/>
    <property type="match status" value="1"/>
</dbReference>
<dbReference type="Gene3D" id="3.30.1490.70">
    <property type="match status" value="1"/>
</dbReference>
<evidence type="ECO:0000259" key="22">
    <source>
        <dbReference type="PROSITE" id="PS50160"/>
    </source>
</evidence>
<evidence type="ECO:0000256" key="10">
    <source>
        <dbReference type="ARBA" id="ARBA00022801"/>
    </source>
</evidence>
<dbReference type="OrthoDB" id="9802472at2"/>
<dbReference type="Gene3D" id="2.40.50.140">
    <property type="entry name" value="Nucleic acid-binding proteins"/>
    <property type="match status" value="1"/>
</dbReference>
<dbReference type="EC" id="6.5.1.1" evidence="2"/>
<evidence type="ECO:0000313" key="23">
    <source>
        <dbReference type="EMBL" id="STO91740.1"/>
    </source>
</evidence>
<dbReference type="PANTHER" id="PTHR42705:SF2">
    <property type="entry name" value="BIFUNCTIONAL NON-HOMOLOGOUS END JOINING PROTEIN LIGD"/>
    <property type="match status" value="1"/>
</dbReference>
<dbReference type="Pfam" id="PF13298">
    <property type="entry name" value="LigD_N"/>
    <property type="match status" value="1"/>
</dbReference>
<protein>
    <recommendedName>
        <fullName evidence="2">DNA ligase (ATP)</fullName>
        <ecNumber evidence="2">6.5.1.1</ecNumber>
    </recommendedName>
    <alternativeName>
        <fullName evidence="19">NHEJ DNA polymerase</fullName>
    </alternativeName>
</protein>
<evidence type="ECO:0000256" key="12">
    <source>
        <dbReference type="ARBA" id="ARBA00022840"/>
    </source>
</evidence>
<dbReference type="CDD" id="cd07906">
    <property type="entry name" value="Adenylation_DNA_ligase_LigD_LigC"/>
    <property type="match status" value="1"/>
</dbReference>
<keyword evidence="8" id="KW-0547">Nucleotide-binding</keyword>
<dbReference type="SUPFAM" id="SSF56091">
    <property type="entry name" value="DNA ligase/mRNA capping enzyme, catalytic domain"/>
    <property type="match status" value="1"/>
</dbReference>
<evidence type="ECO:0000256" key="13">
    <source>
        <dbReference type="ARBA" id="ARBA00022932"/>
    </source>
</evidence>
<dbReference type="GeneID" id="93294209"/>
<evidence type="ECO:0000256" key="6">
    <source>
        <dbReference type="ARBA" id="ARBA00022722"/>
    </source>
</evidence>
<dbReference type="CDD" id="cd04862">
    <property type="entry name" value="PaeLigD_Pol_like"/>
    <property type="match status" value="1"/>
</dbReference>
<keyword evidence="5" id="KW-0548">Nucleotidyltransferase</keyword>
<feature type="region of interest" description="Disordered" evidence="21">
    <location>
        <begin position="1"/>
        <end position="21"/>
    </location>
</feature>
<keyword evidence="24" id="KW-1185">Reference proteome</keyword>
<reference evidence="23 24" key="1">
    <citation type="submission" date="2018-06" db="EMBL/GenBank/DDBJ databases">
        <authorList>
            <consortium name="Pathogen Informatics"/>
            <person name="Doyle S."/>
        </authorList>
    </citation>
    <scope>NUCLEOTIDE SEQUENCE [LARGE SCALE GENOMIC DNA]</scope>
    <source>
        <strain evidence="23 24">NCTC11370</strain>
    </source>
</reference>
<dbReference type="PANTHER" id="PTHR42705">
    <property type="entry name" value="BIFUNCTIONAL NON-HOMOLOGOUS END JOINING PROTEIN LIGD"/>
    <property type="match status" value="1"/>
</dbReference>
<keyword evidence="17" id="KW-0464">Manganese</keyword>
<evidence type="ECO:0000256" key="3">
    <source>
        <dbReference type="ARBA" id="ARBA00022598"/>
    </source>
</evidence>
<dbReference type="RefSeq" id="WP_019350416.1">
    <property type="nucleotide sequence ID" value="NZ_UGGT01000004.1"/>
</dbReference>
<dbReference type="GO" id="GO:0006310">
    <property type="term" value="P:DNA recombination"/>
    <property type="evidence" value="ECO:0007669"/>
    <property type="project" value="UniProtKB-KW"/>
</dbReference>
<name>A0A377IU66_9GAMM</name>
<evidence type="ECO:0000256" key="17">
    <source>
        <dbReference type="ARBA" id="ARBA00023211"/>
    </source>
</evidence>
<keyword evidence="12" id="KW-0067">ATP-binding</keyword>
<dbReference type="GO" id="GO:0006281">
    <property type="term" value="P:DNA repair"/>
    <property type="evidence" value="ECO:0007669"/>
    <property type="project" value="UniProtKB-KW"/>
</dbReference>
<evidence type="ECO:0000313" key="24">
    <source>
        <dbReference type="Proteomes" id="UP000254554"/>
    </source>
</evidence>
<dbReference type="NCBIfam" id="TIGR02778">
    <property type="entry name" value="ligD_pol"/>
    <property type="match status" value="1"/>
</dbReference>
<evidence type="ECO:0000256" key="19">
    <source>
        <dbReference type="ARBA" id="ARBA00029943"/>
    </source>
</evidence>
<proteinExistence type="predicted"/>
<evidence type="ECO:0000256" key="20">
    <source>
        <dbReference type="ARBA" id="ARBA00034003"/>
    </source>
</evidence>
<dbReference type="PROSITE" id="PS50160">
    <property type="entry name" value="DNA_LIGASE_A3"/>
    <property type="match status" value="1"/>
</dbReference>
<evidence type="ECO:0000256" key="18">
    <source>
        <dbReference type="ARBA" id="ARBA00023268"/>
    </source>
</evidence>
<sequence length="827" mass="96081">MGLEQYNQKRDFSKTPEPKGKLHSRNLHRFVIQKHKASHLHYDFRIELDGVLKSWAIPKGPCLDSDVKRLAMHTEDHPVEYLKFEGFIPKGEYGSGRMIIWDTGKWESLDENPLKAYKKGHLRFILHAKKLGGRWDLFKIKGEDTWFLKKYEDDFAQPLDSFDITQKEPQSVVSGKKVEEIEEHTEVKTARKRSPFKKLQFDLPQSPFPQTLSPQLATLADTAPEGDNWIHEIKYDGYRMLAFKEGNSVRMMSRNHKNWTKEFQVVADAVAKLPVENLLLDGELVILDEQSRPSFQLMQNSIKGNVETQFLYYLFDIVYYDKWNLCSLPLIKRKEILETLIPENHPIFHYSSHIVGFGHEFYQNACAYSLEGIISKLASSTYQTKRTKTWLKLKCTKRQEFVIGGFTPPKGSRTHIGSLYLGYFDSKGDLIFCGNVGTGFSSATLRAISLELNARISQENPFSIKNPPGYKTATWVKPELVCEVEFTEWTSEKILRHPSFKGLRHDKDALQVTKEEETSFQVINRELVTKEDLLPKKHIRLTHPDKILYPEDGITKKMVFDYYEQVSDFMLPYIQNRPLTLVRCPTDYKECFYQKMFNKSSSKELQKVLIESPKDHEMSDYMYVTNREGLLGLAQMGVLEIHPWGSQVSHLKFPDVLIFDLDPSPEVPWSRVVESAFEVRQYLKEFHLTSFVKTTGGKGLHVVVPIKPQYDWDVIKEFTLSFVETLEKMQPNNYISEMSKAKRVGKIFIDYLRNQWDATAIGAYSTRARSHAPVATPIHWDELTDNINDTFYTIFTLPKRLETLRADPWKDFWIVAKSQSLHLDDFE</sequence>
<evidence type="ECO:0000256" key="4">
    <source>
        <dbReference type="ARBA" id="ARBA00022679"/>
    </source>
</evidence>
<keyword evidence="3 23" id="KW-0436">Ligase</keyword>
<dbReference type="SUPFAM" id="SSF50249">
    <property type="entry name" value="Nucleic acid-binding proteins"/>
    <property type="match status" value="1"/>
</dbReference>
<keyword evidence="15" id="KW-0233">DNA recombination</keyword>
<keyword evidence="18" id="KW-0511">Multifunctional enzyme</keyword>
<gene>
    <name evidence="23" type="ORF">NCTC11370_03718</name>
</gene>
<organism evidence="23 24">
    <name type="scientific">Fluoribacter dumoffii</name>
    <dbReference type="NCBI Taxonomy" id="463"/>
    <lineage>
        <taxon>Bacteria</taxon>
        <taxon>Pseudomonadati</taxon>
        <taxon>Pseudomonadota</taxon>
        <taxon>Gammaproteobacteria</taxon>
        <taxon>Legionellales</taxon>
        <taxon>Legionellaceae</taxon>
        <taxon>Fluoribacter</taxon>
    </lineage>
</organism>
<evidence type="ECO:0000256" key="9">
    <source>
        <dbReference type="ARBA" id="ARBA00022763"/>
    </source>
</evidence>
<evidence type="ECO:0000256" key="8">
    <source>
        <dbReference type="ARBA" id="ARBA00022741"/>
    </source>
</evidence>
<comment type="cofactor">
    <cofactor evidence="1">
        <name>Mn(2+)</name>
        <dbReference type="ChEBI" id="CHEBI:29035"/>
    </cofactor>
</comment>
<dbReference type="InterPro" id="IPR014143">
    <property type="entry name" value="NHEJ_ligase_prk"/>
</dbReference>
<dbReference type="GO" id="GO:0003677">
    <property type="term" value="F:DNA binding"/>
    <property type="evidence" value="ECO:0007669"/>
    <property type="project" value="UniProtKB-KW"/>
</dbReference>
<evidence type="ECO:0000256" key="7">
    <source>
        <dbReference type="ARBA" id="ARBA00022723"/>
    </source>
</evidence>
<keyword evidence="4" id="KW-0808">Transferase</keyword>
<keyword evidence="10" id="KW-0378">Hydrolase</keyword>
<dbReference type="GO" id="GO:0003910">
    <property type="term" value="F:DNA ligase (ATP) activity"/>
    <property type="evidence" value="ECO:0007669"/>
    <property type="project" value="UniProtKB-EC"/>
</dbReference>
<dbReference type="GO" id="GO:0003887">
    <property type="term" value="F:DNA-directed DNA polymerase activity"/>
    <property type="evidence" value="ECO:0007669"/>
    <property type="project" value="UniProtKB-KW"/>
</dbReference>
<keyword evidence="16" id="KW-0234">DNA repair</keyword>
<evidence type="ECO:0000256" key="5">
    <source>
        <dbReference type="ARBA" id="ARBA00022695"/>
    </source>
</evidence>
<keyword evidence="7" id="KW-0479">Metal-binding</keyword>
<dbReference type="NCBIfam" id="TIGR02776">
    <property type="entry name" value="NHEJ_ligase_prk"/>
    <property type="match status" value="1"/>
</dbReference>
<evidence type="ECO:0000256" key="11">
    <source>
        <dbReference type="ARBA" id="ARBA00022839"/>
    </source>
</evidence>
<dbReference type="InterPro" id="IPR014146">
    <property type="entry name" value="LigD_ligase_dom"/>
</dbReference>
<dbReference type="STRING" id="1094715.GCA_000236165_03350"/>
<evidence type="ECO:0000256" key="14">
    <source>
        <dbReference type="ARBA" id="ARBA00023125"/>
    </source>
</evidence>
<dbReference type="Gene3D" id="3.90.920.10">
    <property type="entry name" value="DNA primase, PRIM domain"/>
    <property type="match status" value="1"/>
</dbReference>
<dbReference type="EMBL" id="UGGT01000004">
    <property type="protein sequence ID" value="STO91740.1"/>
    <property type="molecule type" value="Genomic_DNA"/>
</dbReference>
<keyword evidence="6" id="KW-0540">Nuclease</keyword>
<feature type="domain" description="ATP-dependent DNA ligase family profile" evidence="22">
    <location>
        <begin position="303"/>
        <end position="394"/>
    </location>
</feature>
<dbReference type="InterPro" id="IPR052171">
    <property type="entry name" value="NHEJ_LigD"/>
</dbReference>